<reference evidence="1" key="1">
    <citation type="submission" date="2021-05" db="EMBL/GenBank/DDBJ databases">
        <authorList>
            <person name="Scholz U."/>
            <person name="Mascher M."/>
            <person name="Fiebig A."/>
        </authorList>
    </citation>
    <scope>NUCLEOTIDE SEQUENCE [LARGE SCALE GENOMIC DNA]</scope>
</reference>
<organism evidence="1 2">
    <name type="scientific">Avena sativa</name>
    <name type="common">Oat</name>
    <dbReference type="NCBI Taxonomy" id="4498"/>
    <lineage>
        <taxon>Eukaryota</taxon>
        <taxon>Viridiplantae</taxon>
        <taxon>Streptophyta</taxon>
        <taxon>Embryophyta</taxon>
        <taxon>Tracheophyta</taxon>
        <taxon>Spermatophyta</taxon>
        <taxon>Magnoliopsida</taxon>
        <taxon>Liliopsida</taxon>
        <taxon>Poales</taxon>
        <taxon>Poaceae</taxon>
        <taxon>BOP clade</taxon>
        <taxon>Pooideae</taxon>
        <taxon>Poodae</taxon>
        <taxon>Poeae</taxon>
        <taxon>Poeae Chloroplast Group 1 (Aveneae type)</taxon>
        <taxon>Aveninae</taxon>
        <taxon>Avena</taxon>
    </lineage>
</organism>
<keyword evidence="2" id="KW-1185">Reference proteome</keyword>
<protein>
    <submittedName>
        <fullName evidence="1">Uncharacterized protein</fullName>
    </submittedName>
</protein>
<evidence type="ECO:0000313" key="2">
    <source>
        <dbReference type="Proteomes" id="UP001732700"/>
    </source>
</evidence>
<evidence type="ECO:0000313" key="1">
    <source>
        <dbReference type="EnsemblPlants" id="AVESA.00010b.r2.7DG1338820.1.CDS.1"/>
    </source>
</evidence>
<accession>A0ACD6AAE8</accession>
<reference evidence="1" key="2">
    <citation type="submission" date="2025-09" db="UniProtKB">
        <authorList>
            <consortium name="EnsemblPlants"/>
        </authorList>
    </citation>
    <scope>IDENTIFICATION</scope>
</reference>
<sequence length="234" mass="23825">MVRTGVVRDLATVQMATVPPPPPPSLRPLPAVRRRASAVRRFPLGCGRQHSNAAPPPRRPVPTPYSANGGPPSNPSARAAAKTSSTPAADRFPGTEGHDRGGAGAPIAGTKAPEVVVRRRWAVRRYPPGCGRGVPVPKPETSVLARDGEGGSIEVLAAACDVEAQATAGDQEVVPSASTLDNGDANSDGAGKSGGDGGALEGCGSPGPPCTATAIMLAPWSQHGQMSQQLRKTF</sequence>
<proteinExistence type="predicted"/>
<dbReference type="Proteomes" id="UP001732700">
    <property type="component" value="Chromosome 7D"/>
</dbReference>
<dbReference type="EnsemblPlants" id="AVESA.00010b.r2.7DG1338820.1">
    <property type="protein sequence ID" value="AVESA.00010b.r2.7DG1338820.1.CDS.1"/>
    <property type="gene ID" value="AVESA.00010b.r2.7DG1338820"/>
</dbReference>
<name>A0ACD6AAE8_AVESA</name>